<dbReference type="SUPFAM" id="SSF48452">
    <property type="entry name" value="TPR-like"/>
    <property type="match status" value="1"/>
</dbReference>
<comment type="subcellular location">
    <subcellularLocation>
        <location evidence="1">Cell outer membrane</location>
    </subcellularLocation>
</comment>
<evidence type="ECO:0000256" key="4">
    <source>
        <dbReference type="ARBA" id="ARBA00023136"/>
    </source>
</evidence>
<dbReference type="InterPro" id="IPR033985">
    <property type="entry name" value="SusD-like_N"/>
</dbReference>
<evidence type="ECO:0000256" key="1">
    <source>
        <dbReference type="ARBA" id="ARBA00004442"/>
    </source>
</evidence>
<comment type="similarity">
    <text evidence="2">Belongs to the SusD family.</text>
</comment>
<feature type="domain" description="RagB/SusD" evidence="6">
    <location>
        <begin position="328"/>
        <end position="448"/>
    </location>
</feature>
<evidence type="ECO:0000313" key="8">
    <source>
        <dbReference type="EMBL" id="TKC57140.1"/>
    </source>
</evidence>
<proteinExistence type="inferred from homology"/>
<keyword evidence="3" id="KW-0732">Signal</keyword>
<keyword evidence="5" id="KW-0998">Cell outer membrane</keyword>
<dbReference type="Pfam" id="PF07980">
    <property type="entry name" value="SusD_RagB"/>
    <property type="match status" value="1"/>
</dbReference>
<gene>
    <name evidence="8" type="ORF">FBD94_21145</name>
</gene>
<dbReference type="EMBL" id="SWDX01000010">
    <property type="protein sequence ID" value="TKC57140.1"/>
    <property type="molecule type" value="Genomic_DNA"/>
</dbReference>
<dbReference type="Pfam" id="PF14322">
    <property type="entry name" value="SusD-like_3"/>
    <property type="match status" value="1"/>
</dbReference>
<feature type="domain" description="SusD-like N-terminal" evidence="7">
    <location>
        <begin position="97"/>
        <end position="234"/>
    </location>
</feature>
<dbReference type="RefSeq" id="WP_136881683.1">
    <property type="nucleotide sequence ID" value="NZ_SWDX01000010.1"/>
</dbReference>
<dbReference type="Gene3D" id="1.25.40.390">
    <property type="match status" value="1"/>
</dbReference>
<sequence>MNLNNIYKKNGLIALVIILLTVSGCTKFVDVPSPIDQIPSDLAFGSDTKAASAVRALYGIMVGSTGVFTTTLAYSGAVQISMGLSADEIMNTSVTNVFNEFYTNSISAANSKSSGDIWGSIYNLIFNTNSIIENVEKSTGITAAGKKQFLAEAKFIRAANYFYLINIYGDVPMPLTSDYRTNANLPKVSKEVIYNLILDDLKYAVANLGPAYLGTQRLRANKYAANALLARVYLYKEDWVNAEIQASEVIDVAGKTVYDVETDLKKTFLTSSKEVILQLQQPGSNLYTYDGFNFVPSNAANAPQYQITDKLFQSFETGDLRKTEWIKTVTLTIGGVTKNYSYPYKYKLNGGTGTTRTESNVFLRLSEVYLIRAEARTHQNKLSDAISDLDVIRKRSGISLISVTKPNATQSELLDLTAHERFVELFIEYGHRWMDLKRTATADEVLKGKPNWRPEAKLYPIPLDDINKNPFLKQNPGYN</sequence>
<dbReference type="InterPro" id="IPR011990">
    <property type="entry name" value="TPR-like_helical_dom_sf"/>
</dbReference>
<dbReference type="AlphaFoldDB" id="A0A4U1G3I0"/>
<name>A0A4U1G3I0_9SPHI</name>
<dbReference type="InterPro" id="IPR012944">
    <property type="entry name" value="SusD_RagB_dom"/>
</dbReference>
<protein>
    <submittedName>
        <fullName evidence="8">RagB/SusD family nutrient uptake outer membrane protein</fullName>
    </submittedName>
</protein>
<comment type="caution">
    <text evidence="8">The sequence shown here is derived from an EMBL/GenBank/DDBJ whole genome shotgun (WGS) entry which is preliminary data.</text>
</comment>
<keyword evidence="4" id="KW-0472">Membrane</keyword>
<dbReference type="Proteomes" id="UP000309594">
    <property type="component" value="Unassembled WGS sequence"/>
</dbReference>
<accession>A0A4U1G3I0</accession>
<evidence type="ECO:0000259" key="6">
    <source>
        <dbReference type="Pfam" id="PF07980"/>
    </source>
</evidence>
<reference evidence="8 9" key="1">
    <citation type="submission" date="2019-04" db="EMBL/GenBank/DDBJ databases">
        <title>Pedobacter sp. RP-1-16 sp. nov., isolated from Arctic soil.</title>
        <authorList>
            <person name="Dahal R.H."/>
            <person name="Kim D.-U."/>
        </authorList>
    </citation>
    <scope>NUCLEOTIDE SEQUENCE [LARGE SCALE GENOMIC DNA]</scope>
    <source>
        <strain evidence="8 9">RP-1-16</strain>
    </source>
</reference>
<organism evidence="8 9">
    <name type="scientific">Pedobacter hiemivivus</name>
    <dbReference type="NCBI Taxonomy" id="2530454"/>
    <lineage>
        <taxon>Bacteria</taxon>
        <taxon>Pseudomonadati</taxon>
        <taxon>Bacteroidota</taxon>
        <taxon>Sphingobacteriia</taxon>
        <taxon>Sphingobacteriales</taxon>
        <taxon>Sphingobacteriaceae</taxon>
        <taxon>Pedobacter</taxon>
    </lineage>
</organism>
<evidence type="ECO:0000256" key="3">
    <source>
        <dbReference type="ARBA" id="ARBA00022729"/>
    </source>
</evidence>
<evidence type="ECO:0000259" key="7">
    <source>
        <dbReference type="Pfam" id="PF14322"/>
    </source>
</evidence>
<dbReference type="CDD" id="cd08977">
    <property type="entry name" value="SusD"/>
    <property type="match status" value="1"/>
</dbReference>
<evidence type="ECO:0000256" key="5">
    <source>
        <dbReference type="ARBA" id="ARBA00023237"/>
    </source>
</evidence>
<dbReference type="GO" id="GO:0009279">
    <property type="term" value="C:cell outer membrane"/>
    <property type="evidence" value="ECO:0007669"/>
    <property type="project" value="UniProtKB-SubCell"/>
</dbReference>
<evidence type="ECO:0000256" key="2">
    <source>
        <dbReference type="ARBA" id="ARBA00006275"/>
    </source>
</evidence>
<evidence type="ECO:0000313" key="9">
    <source>
        <dbReference type="Proteomes" id="UP000309594"/>
    </source>
</evidence>